<evidence type="ECO:0000313" key="1">
    <source>
        <dbReference type="EMBL" id="TWW68744.1"/>
    </source>
</evidence>
<keyword evidence="2" id="KW-1185">Reference proteome</keyword>
<comment type="caution">
    <text evidence="1">The sequence shown here is derived from an EMBL/GenBank/DDBJ whole genome shotgun (WGS) entry which is preliminary data.</text>
</comment>
<gene>
    <name evidence="1" type="ORF">D4764_19G0005420</name>
</gene>
<feature type="non-terminal residue" evidence="1">
    <location>
        <position position="1"/>
    </location>
</feature>
<sequence>SGLPCTQIFPSPSPPSNVNSIRPSDVAAFATIGTHGHGAELSTVTSRLRELMTLFNPALISPPSDGSSSYAPQYVRHSTLLEQAKEVSPHLQNNQVEAVVKAVVQEVDNTLRFLHSQLRRAIVSVAVWDGERDRFLSRMCACTETNSEGEVRLQRALLTHALQESLEDLIITTRRYGNRDDFTVVLQETPLISDMLSVSVS</sequence>
<protein>
    <submittedName>
        <fullName evidence="1">Uncharacterized protein</fullName>
    </submittedName>
</protein>
<accession>A0A5C6NMX5</accession>
<dbReference type="Proteomes" id="UP000324091">
    <property type="component" value="Chromosome 19"/>
</dbReference>
<evidence type="ECO:0000313" key="2">
    <source>
        <dbReference type="Proteomes" id="UP000324091"/>
    </source>
</evidence>
<reference evidence="1 2" key="1">
    <citation type="submission" date="2019-04" db="EMBL/GenBank/DDBJ databases">
        <title>Chromosome genome assembly for Takifugu flavidus.</title>
        <authorList>
            <person name="Xiao S."/>
        </authorList>
    </citation>
    <scope>NUCLEOTIDE SEQUENCE [LARGE SCALE GENOMIC DNA]</scope>
    <source>
        <strain evidence="1">HTHZ2018</strain>
        <tissue evidence="1">Muscle</tissue>
    </source>
</reference>
<dbReference type="EMBL" id="RHFK02000011">
    <property type="protein sequence ID" value="TWW68744.1"/>
    <property type="molecule type" value="Genomic_DNA"/>
</dbReference>
<dbReference type="AlphaFoldDB" id="A0A5C6NMX5"/>
<name>A0A5C6NMX5_9TELE</name>
<proteinExistence type="predicted"/>
<organism evidence="1 2">
    <name type="scientific">Takifugu flavidus</name>
    <name type="common">sansaifugu</name>
    <dbReference type="NCBI Taxonomy" id="433684"/>
    <lineage>
        <taxon>Eukaryota</taxon>
        <taxon>Metazoa</taxon>
        <taxon>Chordata</taxon>
        <taxon>Craniata</taxon>
        <taxon>Vertebrata</taxon>
        <taxon>Euteleostomi</taxon>
        <taxon>Actinopterygii</taxon>
        <taxon>Neopterygii</taxon>
        <taxon>Teleostei</taxon>
        <taxon>Neoteleostei</taxon>
        <taxon>Acanthomorphata</taxon>
        <taxon>Eupercaria</taxon>
        <taxon>Tetraodontiformes</taxon>
        <taxon>Tetradontoidea</taxon>
        <taxon>Tetraodontidae</taxon>
        <taxon>Takifugu</taxon>
    </lineage>
</organism>